<reference evidence="4" key="1">
    <citation type="submission" date="2025-08" db="UniProtKB">
        <authorList>
            <consortium name="Ensembl"/>
        </authorList>
    </citation>
    <scope>IDENTIFICATION</scope>
</reference>
<evidence type="ECO:0000256" key="2">
    <source>
        <dbReference type="ARBA" id="ARBA00022803"/>
    </source>
</evidence>
<dbReference type="GeneTree" id="ENSGT00940000174970"/>
<dbReference type="Ensembl" id="ENSEBUT00000027048.1">
    <property type="protein sequence ID" value="ENSEBUP00000026472.1"/>
    <property type="gene ID" value="ENSEBUG00000016300.1"/>
</dbReference>
<protein>
    <submittedName>
        <fullName evidence="4">Uncharacterized protein</fullName>
    </submittedName>
</protein>
<dbReference type="GO" id="GO:0006335">
    <property type="term" value="P:DNA replication-dependent chromatin assembly"/>
    <property type="evidence" value="ECO:0007669"/>
    <property type="project" value="TreeGrafter"/>
</dbReference>
<evidence type="ECO:0000313" key="5">
    <source>
        <dbReference type="Proteomes" id="UP000694388"/>
    </source>
</evidence>
<accession>A0A8C4R9S8</accession>
<feature type="region of interest" description="Disordered" evidence="3">
    <location>
        <begin position="1"/>
        <end position="85"/>
    </location>
</feature>
<proteinExistence type="predicted"/>
<keyword evidence="1" id="KW-0677">Repeat</keyword>
<feature type="compositionally biased region" description="Acidic residues" evidence="3">
    <location>
        <begin position="44"/>
        <end position="81"/>
    </location>
</feature>
<dbReference type="GO" id="GO:0042393">
    <property type="term" value="F:histone binding"/>
    <property type="evidence" value="ECO:0007669"/>
    <property type="project" value="TreeGrafter"/>
</dbReference>
<dbReference type="GO" id="GO:0005654">
    <property type="term" value="C:nucleoplasm"/>
    <property type="evidence" value="ECO:0007669"/>
    <property type="project" value="TreeGrafter"/>
</dbReference>
<dbReference type="GO" id="GO:0034080">
    <property type="term" value="P:CENP-A containing chromatin assembly"/>
    <property type="evidence" value="ECO:0007669"/>
    <property type="project" value="TreeGrafter"/>
</dbReference>
<dbReference type="PANTHER" id="PTHR15081:SF1">
    <property type="entry name" value="NUCLEAR AUTOANTIGENIC SPERM PROTEIN"/>
    <property type="match status" value="1"/>
</dbReference>
<organism evidence="4 5">
    <name type="scientific">Eptatretus burgeri</name>
    <name type="common">Inshore hagfish</name>
    <dbReference type="NCBI Taxonomy" id="7764"/>
    <lineage>
        <taxon>Eukaryota</taxon>
        <taxon>Metazoa</taxon>
        <taxon>Chordata</taxon>
        <taxon>Craniata</taxon>
        <taxon>Vertebrata</taxon>
        <taxon>Cyclostomata</taxon>
        <taxon>Myxini</taxon>
        <taxon>Myxiniformes</taxon>
        <taxon>Myxinidae</taxon>
        <taxon>Eptatretinae</taxon>
        <taxon>Eptatretus</taxon>
    </lineage>
</organism>
<sequence length="259" mass="27212">MASSVRGKENGIFGSDFEWKGATGSGADSDDGGADGGDGGADGGDGDGGEDGGDGGEDGGDGGEDGGDCGEDGGGDDDGIEEGSGCNVGTMQLAWEMLELSKVLFLKREDKEGKLSAAQAYLKLGELGLETGSFCSPCASLPEMLFQFKALPFVSIHLKCLPHQLIPLLHLSHLYFSTLSESFSQAVEDLEICLALQSPLLAPSSRLLAQTHYQLGLALFLSHSFIPSALHFLKASHALSLRLGEKTKHWVKKTFVSKW</sequence>
<evidence type="ECO:0000256" key="1">
    <source>
        <dbReference type="ARBA" id="ARBA00022737"/>
    </source>
</evidence>
<dbReference type="Proteomes" id="UP000694388">
    <property type="component" value="Unplaced"/>
</dbReference>
<keyword evidence="2" id="KW-0802">TPR repeat</keyword>
<evidence type="ECO:0000256" key="3">
    <source>
        <dbReference type="SAM" id="MobiDB-lite"/>
    </source>
</evidence>
<dbReference type="InterPro" id="IPR051730">
    <property type="entry name" value="NASP-like"/>
</dbReference>
<reference evidence="4" key="2">
    <citation type="submission" date="2025-09" db="UniProtKB">
        <authorList>
            <consortium name="Ensembl"/>
        </authorList>
    </citation>
    <scope>IDENTIFICATION</scope>
</reference>
<keyword evidence="5" id="KW-1185">Reference proteome</keyword>
<dbReference type="PANTHER" id="PTHR15081">
    <property type="entry name" value="NUCLEAR AUTOANTIGENIC SPERM PROTEIN NASP -RELATED"/>
    <property type="match status" value="1"/>
</dbReference>
<name>A0A8C4R9S8_EPTBU</name>
<dbReference type="AlphaFoldDB" id="A0A8C4R9S8"/>
<feature type="compositionally biased region" description="Gly residues" evidence="3">
    <location>
        <begin position="34"/>
        <end position="43"/>
    </location>
</feature>
<evidence type="ECO:0000313" key="4">
    <source>
        <dbReference type="Ensembl" id="ENSEBUP00000026472.1"/>
    </source>
</evidence>